<feature type="compositionally biased region" description="Polar residues" evidence="5">
    <location>
        <begin position="406"/>
        <end position="422"/>
    </location>
</feature>
<name>A0A6B2M5S4_9BACT</name>
<dbReference type="InterPro" id="IPR053180">
    <property type="entry name" value="Ca-binding_acidic-repeat"/>
</dbReference>
<feature type="region of interest" description="Disordered" evidence="5">
    <location>
        <begin position="367"/>
        <end position="457"/>
    </location>
</feature>
<dbReference type="Pfam" id="PF18884">
    <property type="entry name" value="TSP3_bac"/>
    <property type="match status" value="9"/>
</dbReference>
<evidence type="ECO:0000256" key="4">
    <source>
        <dbReference type="ARBA" id="ARBA00022837"/>
    </source>
</evidence>
<feature type="domain" description="C-type lectin" evidence="6">
    <location>
        <begin position="580"/>
        <end position="685"/>
    </location>
</feature>
<dbReference type="PROSITE" id="PS00018">
    <property type="entry name" value="EF_HAND_1"/>
    <property type="match status" value="1"/>
</dbReference>
<dbReference type="InterPro" id="IPR001304">
    <property type="entry name" value="C-type_lectin-like"/>
</dbReference>
<feature type="region of interest" description="Disordered" evidence="5">
    <location>
        <begin position="704"/>
        <end position="735"/>
    </location>
</feature>
<proteinExistence type="predicted"/>
<feature type="region of interest" description="Disordered" evidence="5">
    <location>
        <begin position="178"/>
        <end position="203"/>
    </location>
</feature>
<feature type="compositionally biased region" description="Acidic residues" evidence="5">
    <location>
        <begin position="370"/>
        <end position="380"/>
    </location>
</feature>
<dbReference type="InterPro" id="IPR016186">
    <property type="entry name" value="C-type_lectin-like/link_sf"/>
</dbReference>
<gene>
    <name evidence="7" type="ORF">G0Q06_11835</name>
</gene>
<dbReference type="AlphaFoldDB" id="A0A6B2M5S4"/>
<evidence type="ECO:0000256" key="1">
    <source>
        <dbReference type="ARBA" id="ARBA00004613"/>
    </source>
</evidence>
<dbReference type="CDD" id="cd00037">
    <property type="entry name" value="CLECT"/>
    <property type="match status" value="1"/>
</dbReference>
<accession>A0A6B2M5S4</accession>
<dbReference type="PROSITE" id="PS50041">
    <property type="entry name" value="C_TYPE_LECTIN_2"/>
    <property type="match status" value="2"/>
</dbReference>
<dbReference type="InterPro" id="IPR059100">
    <property type="entry name" value="TSP3_bac"/>
</dbReference>
<evidence type="ECO:0000256" key="5">
    <source>
        <dbReference type="SAM" id="MobiDB-lite"/>
    </source>
</evidence>
<feature type="compositionally biased region" description="Acidic residues" evidence="5">
    <location>
        <begin position="180"/>
        <end position="191"/>
    </location>
</feature>
<feature type="domain" description="C-type lectin" evidence="6">
    <location>
        <begin position="249"/>
        <end position="346"/>
    </location>
</feature>
<dbReference type="Gene3D" id="3.10.100.10">
    <property type="entry name" value="Mannose-Binding Protein A, subunit A"/>
    <property type="match status" value="2"/>
</dbReference>
<dbReference type="InterPro" id="IPR016187">
    <property type="entry name" value="CTDL_fold"/>
</dbReference>
<dbReference type="SMART" id="SM00034">
    <property type="entry name" value="CLECT"/>
    <property type="match status" value="2"/>
</dbReference>
<keyword evidence="3" id="KW-0732">Signal</keyword>
<evidence type="ECO:0000313" key="8">
    <source>
        <dbReference type="Proteomes" id="UP000478417"/>
    </source>
</evidence>
<protein>
    <recommendedName>
        <fullName evidence="6">C-type lectin domain-containing protein</fullName>
    </recommendedName>
</protein>
<evidence type="ECO:0000256" key="3">
    <source>
        <dbReference type="ARBA" id="ARBA00022729"/>
    </source>
</evidence>
<dbReference type="PANTHER" id="PTHR37467">
    <property type="entry name" value="EXPORTED CALCIUM-BINDING GLYCOPROTEIN-RELATED"/>
    <property type="match status" value="1"/>
</dbReference>
<sequence length="867" mass="93072">MKTQKLVSFLILFLPSLLGAQSFAVYFEYGRIIQADGSNGDYGGPINGFYGIVPSGTLFEFTDPLGPFPDDPGLVQLQSVSWNPLVDGASAGISYMTPNLELGALININVGEKVVILFTDAVTPAALGLGNQICVMESAPFLSTFDNRYIGHVDLQILLGIGGAETVQLIFNGFPPIPDTDGDGLDDEEETNYGTDPNDPDTDGDGLNDFDELFLYETNPLLADSDGDGIDDRTELGLNRFNLIVGSFTWGQAKVDAEANDGHLATFTSQGEWDIAMESIGAGALDSISGAWIGANDIDTEGNWTWVTGEPFTFELWALGQPDDFNNSDVAEVSGGFGASIGEWFDTGLTVTREAYIIESAVLTDPTLSDSDDDGLDDGVEIALGTDPNDADTDDDGLADGDEQTKSLTNPLLADSDNNGTADSDEDFDGDGLTTGVEVNTYGTDPRLKDTDGDQIGDGDEVNLLLTDPTLQDSDDDGTLDGLEDFDGDGLTNLDELSTHLTDPTLADTDGDFLTDGQEINQTLTNPLLEDSDENGTNDNLEDLDGDNLSNFDELNLYRTNPALADTDGDSLADDFEVSYNDSLFYVIEGALTYSQAEADANIRGGRVASFLDGSEYTDFVLQLRQVVSGNFWISLTDSVTEGSWIWGDGTALNYNRWYSGQPDGGMFESNVVILSDTASWADSNSEFVADGYIFEFVGLNPNESDTDGDGLEDAEELNTHSTDPLGWDSDQDGLSDGDEVNIHGSDPLLIDTDEDGLDDYTEVVVYASNPNSQDSDGDGFLDKFEVESGFDPTSDTSVPGAFAEIYPAVEFTFNAVLGVTYQIEKSTDLNTWTVLEAGIPGNGSSISRFYQSRTGDKQFYRAGPEE</sequence>
<evidence type="ECO:0000313" key="7">
    <source>
        <dbReference type="EMBL" id="NDV63145.1"/>
    </source>
</evidence>
<dbReference type="SUPFAM" id="SSF103647">
    <property type="entry name" value="TSP type-3 repeat"/>
    <property type="match status" value="3"/>
</dbReference>
<dbReference type="PANTHER" id="PTHR37467:SF1">
    <property type="entry name" value="EXPORTED CALCIUM-BINDING GLYCOPROTEIN"/>
    <property type="match status" value="1"/>
</dbReference>
<reference evidence="7 8" key="1">
    <citation type="submission" date="2020-02" db="EMBL/GenBank/DDBJ databases">
        <title>Albibacoteraceae fam. nov., the first described family within the subdivision 4 Verrucomicrobia.</title>
        <authorList>
            <person name="Xi F."/>
        </authorList>
    </citation>
    <scope>NUCLEOTIDE SEQUENCE [LARGE SCALE GENOMIC DNA]</scope>
    <source>
        <strain evidence="7 8">CK1056</strain>
    </source>
</reference>
<organism evidence="7 8">
    <name type="scientific">Oceanipulchritudo coccoides</name>
    <dbReference type="NCBI Taxonomy" id="2706888"/>
    <lineage>
        <taxon>Bacteria</taxon>
        <taxon>Pseudomonadati</taxon>
        <taxon>Verrucomicrobiota</taxon>
        <taxon>Opitutia</taxon>
        <taxon>Puniceicoccales</taxon>
        <taxon>Oceanipulchritudinaceae</taxon>
        <taxon>Oceanipulchritudo</taxon>
    </lineage>
</organism>
<evidence type="ECO:0000259" key="6">
    <source>
        <dbReference type="PROSITE" id="PS50041"/>
    </source>
</evidence>
<dbReference type="InterPro" id="IPR018247">
    <property type="entry name" value="EF_Hand_1_Ca_BS"/>
</dbReference>
<keyword evidence="8" id="KW-1185">Reference proteome</keyword>
<feature type="compositionally biased region" description="Acidic residues" evidence="5">
    <location>
        <begin position="389"/>
        <end position="402"/>
    </location>
</feature>
<dbReference type="InterPro" id="IPR028974">
    <property type="entry name" value="TSP_type-3_rpt"/>
</dbReference>
<dbReference type="SUPFAM" id="SSF56436">
    <property type="entry name" value="C-type lectin-like"/>
    <property type="match status" value="2"/>
</dbReference>
<dbReference type="Gene3D" id="4.10.1080.10">
    <property type="entry name" value="TSP type-3 repeat"/>
    <property type="match status" value="1"/>
</dbReference>
<keyword evidence="2" id="KW-0964">Secreted</keyword>
<dbReference type="GO" id="GO:0005509">
    <property type="term" value="F:calcium ion binding"/>
    <property type="evidence" value="ECO:0007669"/>
    <property type="project" value="InterPro"/>
</dbReference>
<evidence type="ECO:0000256" key="2">
    <source>
        <dbReference type="ARBA" id="ARBA00022525"/>
    </source>
</evidence>
<dbReference type="Proteomes" id="UP000478417">
    <property type="component" value="Unassembled WGS sequence"/>
</dbReference>
<comment type="caution">
    <text evidence="7">The sequence shown here is derived from an EMBL/GenBank/DDBJ whole genome shotgun (WGS) entry which is preliminary data.</text>
</comment>
<feature type="compositionally biased region" description="Acidic residues" evidence="5">
    <location>
        <begin position="705"/>
        <end position="717"/>
    </location>
</feature>
<dbReference type="EMBL" id="JAAGNX010000003">
    <property type="protein sequence ID" value="NDV63145.1"/>
    <property type="molecule type" value="Genomic_DNA"/>
</dbReference>
<comment type="subcellular location">
    <subcellularLocation>
        <location evidence="1">Secreted</location>
    </subcellularLocation>
</comment>
<dbReference type="Pfam" id="PF00059">
    <property type="entry name" value="Lectin_C"/>
    <property type="match status" value="2"/>
</dbReference>
<keyword evidence="4" id="KW-0106">Calcium</keyword>